<proteinExistence type="predicted"/>
<protein>
    <submittedName>
        <fullName evidence="1">Uncharacterized protein</fullName>
    </submittedName>
</protein>
<name>A0A649VCV3_9CAUD</name>
<sequence length="70" mass="8515">MWLCKRYHGKHRLSDNRRTLGIVEWQPIGFCRRIGWYGRWDYDFSLCPTTYYHYDDDGNLVGTTRYPGHL</sequence>
<accession>A0A649VCV3</accession>
<dbReference type="EMBL" id="MN585992">
    <property type="protein sequence ID" value="QGJ89895.1"/>
    <property type="molecule type" value="Genomic_DNA"/>
</dbReference>
<gene>
    <name evidence="1" type="primary">3</name>
    <name evidence="1" type="ORF">PBI_MARYV_3</name>
</gene>
<evidence type="ECO:0000313" key="2">
    <source>
        <dbReference type="Proteomes" id="UP000424201"/>
    </source>
</evidence>
<reference evidence="1 2" key="1">
    <citation type="submission" date="2019-10" db="EMBL/GenBank/DDBJ databases">
        <authorList>
            <person name="Garlena R.A."/>
            <person name="Russell D.A."/>
            <person name="Pope W.H."/>
            <person name="Jacobs-Sera D."/>
            <person name="Hatfull G.F."/>
        </authorList>
    </citation>
    <scope>NUCLEOTIDE SEQUENCE [LARGE SCALE GENOMIC DNA]</scope>
</reference>
<dbReference type="Proteomes" id="UP000424201">
    <property type="component" value="Genome"/>
</dbReference>
<evidence type="ECO:0000313" key="1">
    <source>
        <dbReference type="EMBL" id="QGJ89895.1"/>
    </source>
</evidence>
<organism evidence="1 2">
    <name type="scientific">Mycobacterium phage MaryV</name>
    <dbReference type="NCBI Taxonomy" id="2656593"/>
    <lineage>
        <taxon>Viruses</taxon>
        <taxon>Duplodnaviria</taxon>
        <taxon>Heunggongvirae</taxon>
        <taxon>Uroviricota</taxon>
        <taxon>Caudoviricetes</taxon>
        <taxon>Vilmaviridae</taxon>
        <taxon>Wildcatvirus</taxon>
        <taxon>Wildcatvirus wildcat</taxon>
        <taxon>Mycobacterium virus Wildcat</taxon>
    </lineage>
</organism>